<dbReference type="Proteomes" id="UP000471640">
    <property type="component" value="Unassembled WGS sequence"/>
</dbReference>
<dbReference type="EMBL" id="JAAIJR010000112">
    <property type="protein sequence ID" value="NEX22617.1"/>
    <property type="molecule type" value="Genomic_DNA"/>
</dbReference>
<dbReference type="AlphaFoldDB" id="A0A6P1DWC9"/>
<reference evidence="1 2" key="2">
    <citation type="submission" date="2020-02" db="EMBL/GenBank/DDBJ databases">
        <title>Genome sequences of Thiorhodococcus mannitoliphagus and Thiorhodococcus minor, purple sulfur photosynthetic bacteria in the gammaproteobacterial family, Chromatiaceae.</title>
        <authorList>
            <person name="Aviles F.A."/>
            <person name="Meyer T.E."/>
            <person name="Kyndt J.A."/>
        </authorList>
    </citation>
    <scope>NUCLEOTIDE SEQUENCE [LARGE SCALE GENOMIC DNA]</scope>
    <source>
        <strain evidence="1 2">DSM 18266</strain>
    </source>
</reference>
<comment type="caution">
    <text evidence="1">The sequence shown here is derived from an EMBL/GenBank/DDBJ whole genome shotgun (WGS) entry which is preliminary data.</text>
</comment>
<sequence>MSSILKIHARGGLGNRMFQQMFATELDKLVPGLKIYGVELPEWGWASEVEPCALECDAGTCLKLSHHRLDIGRIAAQLRDGSIQCFEYDGWACRLEYYDNLSEFRDMFATPSEYEGVGFPEDVLLVNVRAAEILKNVHQDYVPLPIGFIDSIVRRTGLSPVFMGQLGADWYSNNLREKFSDAEFVPSQGAIKDFEIIRQSVHVVIPVSTFSWLASWLSVNNQCIHMPMLGIFNPLQRPDTNFLPIGDSRYIFYRFPYFKWNGDVHALENLRYSVASQSYLRLCEKLGILRGYVSSAKGMAERLLSLA</sequence>
<name>A0A6P1DWC9_9GAMM</name>
<evidence type="ECO:0000313" key="1">
    <source>
        <dbReference type="EMBL" id="NEX22617.1"/>
    </source>
</evidence>
<accession>A0A6P1DWC9</accession>
<evidence type="ECO:0000313" key="2">
    <source>
        <dbReference type="Proteomes" id="UP000471640"/>
    </source>
</evidence>
<proteinExistence type="predicted"/>
<evidence type="ECO:0008006" key="3">
    <source>
        <dbReference type="Google" id="ProtNLM"/>
    </source>
</evidence>
<protein>
    <recommendedName>
        <fullName evidence="3">Glycosyl transferase</fullName>
    </recommendedName>
</protein>
<organism evidence="1 2">
    <name type="scientific">Thiorhodococcus mannitoliphagus</name>
    <dbReference type="NCBI Taxonomy" id="329406"/>
    <lineage>
        <taxon>Bacteria</taxon>
        <taxon>Pseudomonadati</taxon>
        <taxon>Pseudomonadota</taxon>
        <taxon>Gammaproteobacteria</taxon>
        <taxon>Chromatiales</taxon>
        <taxon>Chromatiaceae</taxon>
        <taxon>Thiorhodococcus</taxon>
    </lineage>
</organism>
<gene>
    <name evidence="1" type="ORF">G3480_20295</name>
</gene>
<reference evidence="2" key="1">
    <citation type="journal article" date="2020" name="Microbiol. Resour. Announc.">
        <title>Draft Genome Sequences of Thiorhodococcus mannitoliphagus and Thiorhodococcus minor, Purple Sulfur Photosynthetic Bacteria in the Gammaproteobacterial Family Chromatiaceae.</title>
        <authorList>
            <person name="Aviles F.A."/>
            <person name="Meyer T.E."/>
            <person name="Kyndt J.A."/>
        </authorList>
    </citation>
    <scope>NUCLEOTIDE SEQUENCE [LARGE SCALE GENOMIC DNA]</scope>
    <source>
        <strain evidence="2">DSM 18266</strain>
    </source>
</reference>
<keyword evidence="2" id="KW-1185">Reference proteome</keyword>
<dbReference type="RefSeq" id="WP_164655714.1">
    <property type="nucleotide sequence ID" value="NZ_JAAIJR010000112.1"/>
</dbReference>